<dbReference type="AlphaFoldDB" id="A0A5H2X9M7"/>
<comment type="similarity">
    <text evidence="10">Belongs to the insect chemoreceptor superfamily. Heteromeric odorant receptor channel (TC 1.A.69) family.</text>
</comment>
<keyword evidence="2" id="KW-1003">Cell membrane</keyword>
<keyword evidence="4 10" id="KW-0812">Transmembrane</keyword>
<dbReference type="GO" id="GO:0005549">
    <property type="term" value="F:odorant binding"/>
    <property type="evidence" value="ECO:0007669"/>
    <property type="project" value="InterPro"/>
</dbReference>
<dbReference type="PANTHER" id="PTHR21137:SF35">
    <property type="entry name" value="ODORANT RECEPTOR 19A-RELATED"/>
    <property type="match status" value="1"/>
</dbReference>
<keyword evidence="5 10" id="KW-0552">Olfaction</keyword>
<keyword evidence="8 10" id="KW-0675">Receptor</keyword>
<gene>
    <name evidence="11" type="primary">BlatOR42b</name>
</gene>
<keyword evidence="6 10" id="KW-1133">Transmembrane helix</keyword>
<evidence type="ECO:0000256" key="9">
    <source>
        <dbReference type="ARBA" id="ARBA00023224"/>
    </source>
</evidence>
<evidence type="ECO:0000256" key="6">
    <source>
        <dbReference type="ARBA" id="ARBA00022989"/>
    </source>
</evidence>
<evidence type="ECO:0000256" key="10">
    <source>
        <dbReference type="RuleBase" id="RU351113"/>
    </source>
</evidence>
<proteinExistence type="evidence at transcript level"/>
<dbReference type="GO" id="GO:0007165">
    <property type="term" value="P:signal transduction"/>
    <property type="evidence" value="ECO:0007669"/>
    <property type="project" value="UniProtKB-KW"/>
</dbReference>
<evidence type="ECO:0000256" key="7">
    <source>
        <dbReference type="ARBA" id="ARBA00023136"/>
    </source>
</evidence>
<feature type="transmembrane region" description="Helical" evidence="10">
    <location>
        <begin position="80"/>
        <end position="104"/>
    </location>
</feature>
<dbReference type="GO" id="GO:0004984">
    <property type="term" value="F:olfactory receptor activity"/>
    <property type="evidence" value="ECO:0007669"/>
    <property type="project" value="InterPro"/>
</dbReference>
<keyword evidence="7 10" id="KW-0472">Membrane</keyword>
<dbReference type="GO" id="GO:0005886">
    <property type="term" value="C:plasma membrane"/>
    <property type="evidence" value="ECO:0007669"/>
    <property type="project" value="UniProtKB-SubCell"/>
</dbReference>
<dbReference type="EMBL" id="FX986078">
    <property type="protein sequence ID" value="BBL77934.1"/>
    <property type="molecule type" value="mRNA"/>
</dbReference>
<evidence type="ECO:0000256" key="3">
    <source>
        <dbReference type="ARBA" id="ARBA00022606"/>
    </source>
</evidence>
<sequence>MSKILRFRSAIVYKSRDALTYLFNIFTFVGTNPLENRSQRYYRLYYFYSFTVNFICCLFCPLSFHIGYIKLRHVLTNSQLLAAIQNAVQVSGIPIKILVITWYMKRLRHAFDILDELDVNYTRREDLAKIRECVRRCRKIVLIFCFPYYSFELSTIALGVVQNRAPLAAWVPFLNGQRAAWEYWTIVLWDAFVMFFLLCHQLGSDTYPPIFINIIRTHIQLLITRVNRLGRAGALTADEHYEELLGCIRTHVQIVSIAKIVAPVISVTLFTQFATTATTLLNWLGNVEYPENIISLAFFSCQLLQILPCCSSASQLIADCERLPDAIFHCNWVDQDRRFRRAILFFLQRTQNPIRFSCLKLFDVKLETSVAIGKFAFSLYTLIEETTVGTNTDN</sequence>
<evidence type="ECO:0000256" key="8">
    <source>
        <dbReference type="ARBA" id="ARBA00023170"/>
    </source>
</evidence>
<comment type="caution">
    <text evidence="10">Lacks conserved residue(s) required for the propagation of feature annotation.</text>
</comment>
<feature type="transmembrane region" description="Helical" evidence="10">
    <location>
        <begin position="140"/>
        <end position="161"/>
    </location>
</feature>
<reference evidence="11" key="1">
    <citation type="journal article" date="2019" name="Comp. Biochem. Physiol. B, Biochem. Mol. Biol.">
        <title>Functional characterization of olfactory receptors in three Dacini fruit flies (Diptera: Tephritidae) that respond to 1-nonanol analogs as components in the rectal glands.</title>
        <authorList>
            <person name="Ono H."/>
            <person name="Miyazaki H."/>
            <person name="Mitsuno H."/>
            <person name="Ozaki K."/>
            <person name="Kanzaki R."/>
            <person name="Nishida R."/>
        </authorList>
    </citation>
    <scope>NUCLEOTIDE SEQUENCE</scope>
    <source>
        <tissue evidence="11">Chemosensory organs</tissue>
    </source>
</reference>
<evidence type="ECO:0000256" key="1">
    <source>
        <dbReference type="ARBA" id="ARBA00004651"/>
    </source>
</evidence>
<name>A0A5H2X9M7_BACLA</name>
<protein>
    <recommendedName>
        <fullName evidence="10">Odorant receptor</fullName>
    </recommendedName>
</protein>
<evidence type="ECO:0000256" key="5">
    <source>
        <dbReference type="ARBA" id="ARBA00022725"/>
    </source>
</evidence>
<accession>A0A5H2X9M7</accession>
<keyword evidence="3 10" id="KW-0716">Sensory transduction</keyword>
<dbReference type="OrthoDB" id="6604226at2759"/>
<organism evidence="11">
    <name type="scientific">Bactrocera latifrons</name>
    <name type="common">Malaysian fruit fly</name>
    <name type="synonym">Chaetodacus latifrons</name>
    <dbReference type="NCBI Taxonomy" id="174628"/>
    <lineage>
        <taxon>Eukaryota</taxon>
        <taxon>Metazoa</taxon>
        <taxon>Ecdysozoa</taxon>
        <taxon>Arthropoda</taxon>
        <taxon>Hexapoda</taxon>
        <taxon>Insecta</taxon>
        <taxon>Pterygota</taxon>
        <taxon>Neoptera</taxon>
        <taxon>Endopterygota</taxon>
        <taxon>Diptera</taxon>
        <taxon>Brachycera</taxon>
        <taxon>Muscomorpha</taxon>
        <taxon>Tephritoidea</taxon>
        <taxon>Tephritidae</taxon>
        <taxon>Bactrocera</taxon>
        <taxon>Bactrocera</taxon>
    </lineage>
</organism>
<dbReference type="InterPro" id="IPR004117">
    <property type="entry name" value="7tm6_olfct_rcpt"/>
</dbReference>
<evidence type="ECO:0000256" key="4">
    <source>
        <dbReference type="ARBA" id="ARBA00022692"/>
    </source>
</evidence>
<keyword evidence="9 10" id="KW-0807">Transducer</keyword>
<dbReference type="Pfam" id="PF02949">
    <property type="entry name" value="7tm_6"/>
    <property type="match status" value="1"/>
</dbReference>
<comment type="subcellular location">
    <subcellularLocation>
        <location evidence="1 10">Cell membrane</location>
        <topology evidence="1 10">Multi-pass membrane protein</topology>
    </subcellularLocation>
</comment>
<evidence type="ECO:0000313" key="11">
    <source>
        <dbReference type="EMBL" id="BBL77934.1"/>
    </source>
</evidence>
<dbReference type="PANTHER" id="PTHR21137">
    <property type="entry name" value="ODORANT RECEPTOR"/>
    <property type="match status" value="1"/>
</dbReference>
<feature type="transmembrane region" description="Helical" evidence="10">
    <location>
        <begin position="45"/>
        <end position="68"/>
    </location>
</feature>
<evidence type="ECO:0000256" key="2">
    <source>
        <dbReference type="ARBA" id="ARBA00022475"/>
    </source>
</evidence>